<dbReference type="Gene3D" id="3.40.50.410">
    <property type="entry name" value="von Willebrand factor, type A domain"/>
    <property type="match status" value="1"/>
</dbReference>
<dbReference type="AlphaFoldDB" id="A0A2V0NQP5"/>
<evidence type="ECO:0000259" key="3">
    <source>
        <dbReference type="Pfam" id="PF13519"/>
    </source>
</evidence>
<dbReference type="PANTHER" id="PTHR36846:SF1">
    <property type="entry name" value="PROTEIN VIAA"/>
    <property type="match status" value="1"/>
</dbReference>
<dbReference type="OrthoDB" id="47330at2759"/>
<evidence type="ECO:0000313" key="4">
    <source>
        <dbReference type="EMBL" id="GBF88932.1"/>
    </source>
</evidence>
<protein>
    <recommendedName>
        <fullName evidence="3">VWFA domain-containing protein</fullName>
    </recommendedName>
</protein>
<evidence type="ECO:0000256" key="2">
    <source>
        <dbReference type="SAM" id="MobiDB-lite"/>
    </source>
</evidence>
<dbReference type="PANTHER" id="PTHR36846">
    <property type="entry name" value="PROTEIN VIAA"/>
    <property type="match status" value="1"/>
</dbReference>
<feature type="compositionally biased region" description="Basic and acidic residues" evidence="2">
    <location>
        <begin position="290"/>
        <end position="299"/>
    </location>
</feature>
<sequence>MMQELMELPGTTGLTELRSRAEALTTWKLALGKGVLPDAQEVEWPQEPFKTKFIEALSSLEMARFTRRYPAVLETLMKQMLMLVKDFEQKLLEAEAKREAMKQQRPQPQQQQQQNQQQQQQRPDEDGDEDEEQGDGEQGGGEGEQESPTQEQLEQALQEAAANAQQGGKQGKEIQITLESAEGKVDKKVKADPSDPAYDKAVQQAAESIIKQWEQEMEQVMDSLEKAQLAFDDLADLLEGEEGFALSQGTWQRSGWRELDDLRKKLENLRELRELVKSLGRGGGKGPLRRAPEELEESRAPPGVVRSPLQPEEVRGLARSGDLSRMLPSEIMLMAHGWPRKPAGSNSGSGAAAAAAAAAADGNGTSSSNGSGNGSSGSTPGAVDPASISLELESLDEEEYYLPGARAARMLHRVRRAERMLLSYERTGWLDDTPSRITGRMEIRPAAELGPIILCLDTSGSMRGAREVVAKALALECMRGAHRQQRPCYLYAFSGPDQVQELELSVNVKSLDKLLDFLSCDFHGGTDVDKPLQLSLERLQKAEWCQADILLVTDGEINPPSEELMSSLSKAQDDLGLEVHGLLVSSRANETMQKLCTHLHVFKSWTAVGAEAWQYQ</sequence>
<dbReference type="GO" id="GO:0005829">
    <property type="term" value="C:cytosol"/>
    <property type="evidence" value="ECO:0007669"/>
    <property type="project" value="TreeGrafter"/>
</dbReference>
<feature type="region of interest" description="Disordered" evidence="2">
    <location>
        <begin position="279"/>
        <end position="319"/>
    </location>
</feature>
<feature type="region of interest" description="Disordered" evidence="2">
    <location>
        <begin position="361"/>
        <end position="385"/>
    </location>
</feature>
<feature type="region of interest" description="Disordered" evidence="2">
    <location>
        <begin position="97"/>
        <end position="171"/>
    </location>
</feature>
<dbReference type="InParanoid" id="A0A2V0NQP5"/>
<dbReference type="SUPFAM" id="SSF53300">
    <property type="entry name" value="vWA-like"/>
    <property type="match status" value="1"/>
</dbReference>
<evidence type="ECO:0000256" key="1">
    <source>
        <dbReference type="SAM" id="Coils"/>
    </source>
</evidence>
<reference evidence="4 5" key="1">
    <citation type="journal article" date="2018" name="Sci. Rep.">
        <title>Raphidocelis subcapitata (=Pseudokirchneriella subcapitata) provides an insight into genome evolution and environmental adaptations in the Sphaeropleales.</title>
        <authorList>
            <person name="Suzuki S."/>
            <person name="Yamaguchi H."/>
            <person name="Nakajima N."/>
            <person name="Kawachi M."/>
        </authorList>
    </citation>
    <scope>NUCLEOTIDE SEQUENCE [LARGE SCALE GENOMIC DNA]</scope>
    <source>
        <strain evidence="4 5">NIES-35</strain>
    </source>
</reference>
<dbReference type="STRING" id="307507.A0A2V0NQP5"/>
<evidence type="ECO:0000313" key="5">
    <source>
        <dbReference type="Proteomes" id="UP000247498"/>
    </source>
</evidence>
<proteinExistence type="predicted"/>
<feature type="compositionally biased region" description="Low complexity" evidence="2">
    <location>
        <begin position="361"/>
        <end position="382"/>
    </location>
</feature>
<keyword evidence="5" id="KW-1185">Reference proteome</keyword>
<feature type="compositionally biased region" description="Low complexity" evidence="2">
    <location>
        <begin position="103"/>
        <end position="121"/>
    </location>
</feature>
<gene>
    <name evidence="4" type="ORF">Rsub_01431</name>
</gene>
<feature type="domain" description="VWFA" evidence="3">
    <location>
        <begin position="452"/>
        <end position="556"/>
    </location>
</feature>
<keyword evidence="1" id="KW-0175">Coiled coil</keyword>
<comment type="caution">
    <text evidence="4">The sequence shown here is derived from an EMBL/GenBank/DDBJ whole genome shotgun (WGS) entry which is preliminary data.</text>
</comment>
<name>A0A2V0NQP5_9CHLO</name>
<feature type="compositionally biased region" description="Acidic residues" evidence="2">
    <location>
        <begin position="125"/>
        <end position="135"/>
    </location>
</feature>
<dbReference type="InterPro" id="IPR036465">
    <property type="entry name" value="vWFA_dom_sf"/>
</dbReference>
<feature type="compositionally biased region" description="Low complexity" evidence="2">
    <location>
        <begin position="146"/>
        <end position="167"/>
    </location>
</feature>
<dbReference type="Proteomes" id="UP000247498">
    <property type="component" value="Unassembled WGS sequence"/>
</dbReference>
<organism evidence="4 5">
    <name type="scientific">Raphidocelis subcapitata</name>
    <dbReference type="NCBI Taxonomy" id="307507"/>
    <lineage>
        <taxon>Eukaryota</taxon>
        <taxon>Viridiplantae</taxon>
        <taxon>Chlorophyta</taxon>
        <taxon>core chlorophytes</taxon>
        <taxon>Chlorophyceae</taxon>
        <taxon>CS clade</taxon>
        <taxon>Sphaeropleales</taxon>
        <taxon>Selenastraceae</taxon>
        <taxon>Raphidocelis</taxon>
    </lineage>
</organism>
<dbReference type="EMBL" id="BDRX01000007">
    <property type="protein sequence ID" value="GBF88932.1"/>
    <property type="molecule type" value="Genomic_DNA"/>
</dbReference>
<accession>A0A2V0NQP5</accession>
<dbReference type="InterPro" id="IPR002035">
    <property type="entry name" value="VWF_A"/>
</dbReference>
<feature type="coiled-coil region" evidence="1">
    <location>
        <begin position="203"/>
        <end position="230"/>
    </location>
</feature>
<dbReference type="Pfam" id="PF13519">
    <property type="entry name" value="VWA_2"/>
    <property type="match status" value="1"/>
</dbReference>